<evidence type="ECO:0008006" key="3">
    <source>
        <dbReference type="Google" id="ProtNLM"/>
    </source>
</evidence>
<name>A0ABW0RB64_9BACL</name>
<reference evidence="2" key="1">
    <citation type="journal article" date="2019" name="Int. J. Syst. Evol. Microbiol.">
        <title>The Global Catalogue of Microorganisms (GCM) 10K type strain sequencing project: providing services to taxonomists for standard genome sequencing and annotation.</title>
        <authorList>
            <consortium name="The Broad Institute Genomics Platform"/>
            <consortium name="The Broad Institute Genome Sequencing Center for Infectious Disease"/>
            <person name="Wu L."/>
            <person name="Ma J."/>
        </authorList>
    </citation>
    <scope>NUCLEOTIDE SEQUENCE [LARGE SCALE GENOMIC DNA]</scope>
    <source>
        <strain evidence="2">CCUG 56331</strain>
    </source>
</reference>
<gene>
    <name evidence="1" type="ORF">ACFPOH_02605</name>
</gene>
<sequence length="70" mass="7981">MTNAIIHSEICLSEKMVRLYQKKVPVIFYVGKIATIAGPSDAGKTSIIIWINFHFFGKYNNGREYCIDII</sequence>
<organism evidence="1 2">
    <name type="scientific">Ureibacillus suwonensis</name>
    <dbReference type="NCBI Taxonomy" id="313007"/>
    <lineage>
        <taxon>Bacteria</taxon>
        <taxon>Bacillati</taxon>
        <taxon>Bacillota</taxon>
        <taxon>Bacilli</taxon>
        <taxon>Bacillales</taxon>
        <taxon>Caryophanaceae</taxon>
        <taxon>Ureibacillus</taxon>
    </lineage>
</organism>
<dbReference type="EMBL" id="JBHSNQ010000033">
    <property type="protein sequence ID" value="MFC5540670.1"/>
    <property type="molecule type" value="Genomic_DNA"/>
</dbReference>
<comment type="caution">
    <text evidence="1">The sequence shown here is derived from an EMBL/GenBank/DDBJ whole genome shotgun (WGS) entry which is preliminary data.</text>
</comment>
<proteinExistence type="predicted"/>
<dbReference type="Proteomes" id="UP001595978">
    <property type="component" value="Unassembled WGS sequence"/>
</dbReference>
<evidence type="ECO:0000313" key="2">
    <source>
        <dbReference type="Proteomes" id="UP001595978"/>
    </source>
</evidence>
<evidence type="ECO:0000313" key="1">
    <source>
        <dbReference type="EMBL" id="MFC5540670.1"/>
    </source>
</evidence>
<dbReference type="RefSeq" id="WP_342471104.1">
    <property type="nucleotide sequence ID" value="NZ_JBHSNQ010000033.1"/>
</dbReference>
<protein>
    <recommendedName>
        <fullName evidence="3">ABC transporter domain-containing protein</fullName>
    </recommendedName>
</protein>
<keyword evidence="2" id="KW-1185">Reference proteome</keyword>
<accession>A0ABW0RB64</accession>